<dbReference type="Proteomes" id="UP000667802">
    <property type="component" value="Unassembled WGS sequence"/>
</dbReference>
<evidence type="ECO:0000313" key="2">
    <source>
        <dbReference type="EMBL" id="MDR9894702.1"/>
    </source>
</evidence>
<name>A0AAP5I6T2_9CYAN</name>
<comment type="caution">
    <text evidence="2">The sequence shown here is derived from an EMBL/GenBank/DDBJ whole genome shotgun (WGS) entry which is preliminary data.</text>
</comment>
<dbReference type="RefSeq" id="WP_208342631.1">
    <property type="nucleotide sequence ID" value="NZ_CAWQFN010000169.1"/>
</dbReference>
<evidence type="ECO:0000256" key="1">
    <source>
        <dbReference type="SAM" id="Phobius"/>
    </source>
</evidence>
<gene>
    <name evidence="2" type="ORF">G7B40_008985</name>
</gene>
<keyword evidence="1" id="KW-0472">Membrane</keyword>
<keyword evidence="1" id="KW-0812">Transmembrane</keyword>
<feature type="transmembrane region" description="Helical" evidence="1">
    <location>
        <begin position="12"/>
        <end position="32"/>
    </location>
</feature>
<accession>A0AAP5I6T2</accession>
<keyword evidence="1" id="KW-1133">Transmembrane helix</keyword>
<proteinExistence type="predicted"/>
<reference evidence="3" key="1">
    <citation type="journal article" date="2021" name="Science">
        <title>Hunting the eagle killer: A cyanobacterial neurotoxin causes vacuolar myelinopathy.</title>
        <authorList>
            <person name="Breinlinger S."/>
            <person name="Phillips T.J."/>
            <person name="Haram B.N."/>
            <person name="Mares J."/>
            <person name="Martinez Yerena J.A."/>
            <person name="Hrouzek P."/>
            <person name="Sobotka R."/>
            <person name="Henderson W.M."/>
            <person name="Schmieder P."/>
            <person name="Williams S.M."/>
            <person name="Lauderdale J.D."/>
            <person name="Wilde H.D."/>
            <person name="Gerrin W."/>
            <person name="Kust A."/>
            <person name="Washington J.W."/>
            <person name="Wagner C."/>
            <person name="Geier B."/>
            <person name="Liebeke M."/>
            <person name="Enke H."/>
            <person name="Niedermeyer T.H.J."/>
            <person name="Wilde S.B."/>
        </authorList>
    </citation>
    <scope>NUCLEOTIDE SEQUENCE [LARGE SCALE GENOMIC DNA]</scope>
    <source>
        <strain evidence="3">Thurmond2011</strain>
    </source>
</reference>
<evidence type="ECO:0000313" key="3">
    <source>
        <dbReference type="Proteomes" id="UP000667802"/>
    </source>
</evidence>
<organism evidence="2 3">
    <name type="scientific">Aetokthonos hydrillicola Thurmond2011</name>
    <dbReference type="NCBI Taxonomy" id="2712845"/>
    <lineage>
        <taxon>Bacteria</taxon>
        <taxon>Bacillati</taxon>
        <taxon>Cyanobacteriota</taxon>
        <taxon>Cyanophyceae</taxon>
        <taxon>Nostocales</taxon>
        <taxon>Hapalosiphonaceae</taxon>
        <taxon>Aetokthonos</taxon>
    </lineage>
</organism>
<sequence>MKSLKLARRQKINFLFIVILCCCLSISLLNFMTDPYGIMGNPVIPGFNKFKPEKADTYRLFKAVDIIRLKPRTVFLGTSTMDFGLDPNHPALAAYGPVYNLGMPGTNIYEIMRYFEHALYNQPDIKRVIISSDTFMFDKYRNNPKDYSDNRLQTNTLAYKDIFNATFSINAFVSSIKTIVVNLNNFKSEPYSTNGDRNENWLVENKPVVYRFIRAINRDLQDINTLSPQRFDYFKRIVELCRERNIDVKVFIPPIHATVTEGRFSKNKNLVTDEEKRLLVSIIPVWDFSGFNTITTEKVSNEMKYYIDAYHYRKNVGNLVLNRMLHFHEETVPRDFGVLMTPENIEAHLIQIQHQRAEWQKKHPELVKLVEDLEQVKGI</sequence>
<protein>
    <submittedName>
        <fullName evidence="2">Uncharacterized protein</fullName>
    </submittedName>
</protein>
<keyword evidence="3" id="KW-1185">Reference proteome</keyword>
<dbReference type="AlphaFoldDB" id="A0AAP5I6T2"/>
<dbReference type="EMBL" id="JAALHA020000003">
    <property type="protein sequence ID" value="MDR9894702.1"/>
    <property type="molecule type" value="Genomic_DNA"/>
</dbReference>